<dbReference type="EMBL" id="MU839827">
    <property type="protein sequence ID" value="KAK1760146.1"/>
    <property type="molecule type" value="Genomic_DNA"/>
</dbReference>
<comment type="caution">
    <text evidence="3">The sequence shown here is derived from an EMBL/GenBank/DDBJ whole genome shotgun (WGS) entry which is preliminary data.</text>
</comment>
<feature type="chain" id="PRO_5042538834" evidence="2">
    <location>
        <begin position="17"/>
        <end position="520"/>
    </location>
</feature>
<feature type="transmembrane region" description="Helical" evidence="1">
    <location>
        <begin position="477"/>
        <end position="496"/>
    </location>
</feature>
<feature type="transmembrane region" description="Helical" evidence="1">
    <location>
        <begin position="412"/>
        <end position="429"/>
    </location>
</feature>
<organism evidence="3 4">
    <name type="scientific">Echria macrotheca</name>
    <dbReference type="NCBI Taxonomy" id="438768"/>
    <lineage>
        <taxon>Eukaryota</taxon>
        <taxon>Fungi</taxon>
        <taxon>Dikarya</taxon>
        <taxon>Ascomycota</taxon>
        <taxon>Pezizomycotina</taxon>
        <taxon>Sordariomycetes</taxon>
        <taxon>Sordariomycetidae</taxon>
        <taxon>Sordariales</taxon>
        <taxon>Schizotheciaceae</taxon>
        <taxon>Echria</taxon>
    </lineage>
</organism>
<accession>A0AAJ0BQD5</accession>
<feature type="signal peptide" evidence="2">
    <location>
        <begin position="1"/>
        <end position="16"/>
    </location>
</feature>
<evidence type="ECO:0000256" key="2">
    <source>
        <dbReference type="SAM" id="SignalP"/>
    </source>
</evidence>
<feature type="transmembrane region" description="Helical" evidence="1">
    <location>
        <begin position="322"/>
        <end position="355"/>
    </location>
</feature>
<gene>
    <name evidence="3" type="ORF">QBC47DRAFT_366508</name>
</gene>
<dbReference type="AlphaFoldDB" id="A0AAJ0BQD5"/>
<sequence>MTTILLTVLATVTIKATPPPPTTIFVTRSWPSEPVRVVTATYTAPKLPEDYDLHLLPPFSVAVSPTTTVGTTPTTPSRVYVTAQPFPNGAAPDTPDPLGIRDVPWYYGPGMSTLLNLIAISAVLQLHAGPLSQREISPTKAADTEKDAIPRWLSTRFSRTLTALPLLHILAVAALAGMNRAAVDFLVSYIRMERLLHHQDANWIAQAGQMGPPFTLLTWGLVAAVWRIILCITRLYSACSSDKPSRSGADGVSEKQRRAANQADHTRLLALEGVGILLPCSALSMPLFNKWIWIGFATVESKLGIVIPADYMPAIYWDGMPAGFHALVILGIACTALTCLVMGACALFCLNLEFFERCHYLFERHVFRSPFRRLWKAYWVTMAIFVALCVIQLLCMFVGIRETEWMRQMGEKHGWTVVLISFSLCIPWIPVVVPMFVGYFLVVFLLMPLWYLLRGWLFGANDVRRSSFFIPFTYTPVWEPTQLALVCFGVGIVILSSHQLRQTFSRQPTAPSSSRRMRRR</sequence>
<dbReference type="Proteomes" id="UP001239445">
    <property type="component" value="Unassembled WGS sequence"/>
</dbReference>
<keyword evidence="2" id="KW-0732">Signal</keyword>
<evidence type="ECO:0000256" key="1">
    <source>
        <dbReference type="SAM" id="Phobius"/>
    </source>
</evidence>
<name>A0AAJ0BQD5_9PEZI</name>
<feature type="transmembrane region" description="Helical" evidence="1">
    <location>
        <begin position="161"/>
        <end position="182"/>
    </location>
</feature>
<evidence type="ECO:0000313" key="3">
    <source>
        <dbReference type="EMBL" id="KAK1760146.1"/>
    </source>
</evidence>
<feature type="transmembrane region" description="Helical" evidence="1">
    <location>
        <begin position="268"/>
        <end position="288"/>
    </location>
</feature>
<feature type="transmembrane region" description="Helical" evidence="1">
    <location>
        <begin position="436"/>
        <end position="457"/>
    </location>
</feature>
<evidence type="ECO:0000313" key="4">
    <source>
        <dbReference type="Proteomes" id="UP001239445"/>
    </source>
</evidence>
<keyword evidence="4" id="KW-1185">Reference proteome</keyword>
<keyword evidence="1" id="KW-1133">Transmembrane helix</keyword>
<reference evidence="3" key="1">
    <citation type="submission" date="2023-06" db="EMBL/GenBank/DDBJ databases">
        <title>Genome-scale phylogeny and comparative genomics of the fungal order Sordariales.</title>
        <authorList>
            <consortium name="Lawrence Berkeley National Laboratory"/>
            <person name="Hensen N."/>
            <person name="Bonometti L."/>
            <person name="Westerberg I."/>
            <person name="Brannstrom I.O."/>
            <person name="Guillou S."/>
            <person name="Cros-Aarteil S."/>
            <person name="Calhoun S."/>
            <person name="Haridas S."/>
            <person name="Kuo A."/>
            <person name="Mondo S."/>
            <person name="Pangilinan J."/>
            <person name="Riley R."/>
            <person name="Labutti K."/>
            <person name="Andreopoulos B."/>
            <person name="Lipzen A."/>
            <person name="Chen C."/>
            <person name="Yanf M."/>
            <person name="Daum C."/>
            <person name="Ng V."/>
            <person name="Clum A."/>
            <person name="Steindorff A."/>
            <person name="Ohm R."/>
            <person name="Martin F."/>
            <person name="Silar P."/>
            <person name="Natvig D."/>
            <person name="Lalanne C."/>
            <person name="Gautier V."/>
            <person name="Ament-Velasquez S.L."/>
            <person name="Kruys A."/>
            <person name="Hutchinson M.I."/>
            <person name="Powell A.J."/>
            <person name="Barry K."/>
            <person name="Miller A.N."/>
            <person name="Grigoriev I.V."/>
            <person name="Debuchy R."/>
            <person name="Gladieux P."/>
            <person name="Thoren M.H."/>
            <person name="Johannesson H."/>
        </authorList>
    </citation>
    <scope>NUCLEOTIDE SEQUENCE</scope>
    <source>
        <strain evidence="3">PSN4</strain>
    </source>
</reference>
<protein>
    <submittedName>
        <fullName evidence="3">Uncharacterized protein</fullName>
    </submittedName>
</protein>
<keyword evidence="1" id="KW-0472">Membrane</keyword>
<keyword evidence="1" id="KW-0812">Transmembrane</keyword>
<proteinExistence type="predicted"/>
<feature type="transmembrane region" description="Helical" evidence="1">
    <location>
        <begin position="376"/>
        <end position="400"/>
    </location>
</feature>